<dbReference type="GO" id="GO:0043138">
    <property type="term" value="F:3'-5' DNA helicase activity"/>
    <property type="evidence" value="ECO:0007669"/>
    <property type="project" value="UniProtKB-UniRule"/>
</dbReference>
<comment type="cofactor">
    <cofactor evidence="15">
        <name>Mg(2+)</name>
        <dbReference type="ChEBI" id="CHEBI:18420"/>
    </cofactor>
    <text evidence="15">Binds 1 Mg(2+) ion per subunit.</text>
</comment>
<dbReference type="GO" id="GO:0005829">
    <property type="term" value="C:cytosol"/>
    <property type="evidence" value="ECO:0007669"/>
    <property type="project" value="TreeGrafter"/>
</dbReference>
<evidence type="ECO:0000256" key="3">
    <source>
        <dbReference type="ARBA" id="ARBA00022741"/>
    </source>
</evidence>
<feature type="domain" description="UvrD-like helicase ATP-binding" evidence="17">
    <location>
        <begin position="1"/>
        <end position="458"/>
    </location>
</feature>
<protein>
    <recommendedName>
        <fullName evidence="15">RecBCD enzyme subunit RecB</fullName>
        <ecNumber evidence="15">3.1.11.5</ecNumber>
        <ecNumber evidence="15">5.6.2.4</ecNumber>
    </recommendedName>
    <alternativeName>
        <fullName evidence="15">DNA 3'-5' helicase subunit RecB</fullName>
    </alternativeName>
    <alternativeName>
        <fullName evidence="15">Exonuclease V subunit RecB</fullName>
        <shortName evidence="15">ExoV subunit RecB</shortName>
    </alternativeName>
    <alternativeName>
        <fullName evidence="15">Helicase/nuclease RecBCD subunit RecB</fullName>
    </alternativeName>
</protein>
<dbReference type="InterPro" id="IPR014016">
    <property type="entry name" value="UvrD-like_ATP-bd"/>
</dbReference>
<dbReference type="GO" id="GO:0003677">
    <property type="term" value="F:DNA binding"/>
    <property type="evidence" value="ECO:0007669"/>
    <property type="project" value="UniProtKB-UniRule"/>
</dbReference>
<dbReference type="GO" id="GO:0009338">
    <property type="term" value="C:exodeoxyribonuclease V complex"/>
    <property type="evidence" value="ECO:0007669"/>
    <property type="project" value="TreeGrafter"/>
</dbReference>
<dbReference type="EMBL" id="OX458332">
    <property type="protein sequence ID" value="CAI8751539.1"/>
    <property type="molecule type" value="Genomic_DNA"/>
</dbReference>
<keyword evidence="11 15" id="KW-0234">DNA repair</keyword>
<keyword evidence="8 15" id="KW-0067">ATP-binding</keyword>
<keyword evidence="4 15" id="KW-0227">DNA damage</keyword>
<sequence length="1200" mass="132833">MSAVRPLDVFRCPLAGVNLIEASAGTGKTWNICGLYLRLLLEQEREVQNILVVTFTNAATAELRERIRSRIVETLVYLRGGGGAADPFVTGLVAALEGGFDRALLRQRLERALLAFDEAAIFTIHGFCQRALAGTPFAAGLPFALELVQDDAMLAQEVANDFWRRRVAAGGLSRAMIAHLLEAGDDPEKYASLLGHALAKPLSDWRWPEPVEPPDERDEQALLAAFGEARRLWQADAFGIVRLLEEAIDQLNGVSYKAASLETARKGWDAWFATNDPLAPVEDKVQLFRAAMLKGGTKKGNTTPYHPFFDAAENLLALKDGIQGRLAVARVGLLRELVEHGAEALRAEKRRRRVIGFDDMLWNVHEALTSGCYPWLAPALRSRYPVALIDEFQDTDPLQFAIFRALYLAEGAVSGPVFFVGDPKQAIYGFRNADLYTYLGARHQADREYTLVENQRSVTEVIDACNALFSANPRAFLLEGLEYRPVRPGAKPRPVFTDVTEPRSPFQVWLLPRDEAGGWLPRTEAVRRCTDTTAAEIARLIQEGMAGRIRLGERALRASDIAVLVRRHAQGRLIRQALARLGVGSVELSQASVFHTLEAEEIERILLAVLEPGRDRLLRAALATEIMGCDALTIAGISADEDRLLEIMLRFGEYRELWQLRGFGPMYRRLLHDEGVARRVLAQPDGERRLTNLLHLGELLHQAQAGLTSPDALLRWLQSRRRDSAAQEDAQLRLESDQNLVQIVTIHKSKGLEYPVVFCPYLWDGNRGARGKQEGIEYHDESGVPVLDFRPEAKNDPGIKWQRRQEEDAEILRLIYVALTRAVQRCYLFAGVYRTKRDASASCGESTRSMLNWLACGKDHSPEQWQDAKTRLDPAHIEAGWRALPDAIGVAPMPAIVVPAMAGPSSGLERLAAQTPPAWIPPGWSTGSFTSLVRAMEAGGEGRDHDALSLAPALGPPPAALPENDILRFPRGAAAGTCIHHLFEQADFTDPAGWDDAIGRALALRPQGSETAAPAMLKSLLADVLATDLGDGLRLGDIGRGQRLSELAFRLPAEGLDPVRLNALLRDHGYAMGKLDFRLLSGYLEGAIDLVFRHRGRYYLLDWKSNHLGYTREDYGPPALAETMVAEGYHLQYLLYTVALDRYLARRLPGYAYTSHFGGVYYLFVRGVRPAWRGAGVYFQRPAEDCIAALDALIGGRRGA</sequence>
<feature type="domain" description="UvrD-like helicase C-terminal" evidence="18">
    <location>
        <begin position="490"/>
        <end position="751"/>
    </location>
</feature>
<comment type="domain">
    <text evidence="15">The N-terminal DNA-binding domain is a ssDNA-dependent ATPase and has ATP-dependent 3'-5' helicase function. This domain interacts with RecC.</text>
</comment>
<dbReference type="PANTHER" id="PTHR11070">
    <property type="entry name" value="UVRD / RECB / PCRA DNA HELICASE FAMILY MEMBER"/>
    <property type="match status" value="1"/>
</dbReference>
<dbReference type="SUPFAM" id="SSF52980">
    <property type="entry name" value="Restriction endonuclease-like"/>
    <property type="match status" value="1"/>
</dbReference>
<dbReference type="PROSITE" id="PS51217">
    <property type="entry name" value="UVRD_HELICASE_CTER"/>
    <property type="match status" value="1"/>
</dbReference>
<evidence type="ECO:0000256" key="1">
    <source>
        <dbReference type="ARBA" id="ARBA00022722"/>
    </source>
</evidence>
<dbReference type="Gene3D" id="1.10.3170.10">
    <property type="entry name" value="Recbcd, chain B, domain 2"/>
    <property type="match status" value="1"/>
</dbReference>
<comment type="catalytic activity">
    <reaction evidence="15">
        <text>Exonucleolytic cleavage (in the presence of ATP) in either 5'- to 3'- or 3'- to 5'-direction to yield 5'-phosphooligonucleotides.</text>
        <dbReference type="EC" id="3.1.11.5"/>
    </reaction>
</comment>
<dbReference type="Pfam" id="PF00580">
    <property type="entry name" value="UvrD-helicase"/>
    <property type="match status" value="1"/>
</dbReference>
<keyword evidence="6 15" id="KW-0347">Helicase</keyword>
<evidence type="ECO:0000256" key="6">
    <source>
        <dbReference type="ARBA" id="ARBA00022806"/>
    </source>
</evidence>
<proteinExistence type="inferred from homology"/>
<accession>A0AA35XSV5</accession>
<gene>
    <name evidence="15 19" type="primary">recB</name>
    <name evidence="19" type="ORF">MCNOR_0662</name>
</gene>
<dbReference type="GO" id="GO:0000724">
    <property type="term" value="P:double-strand break repair via homologous recombination"/>
    <property type="evidence" value="ECO:0007669"/>
    <property type="project" value="UniProtKB-UniRule"/>
</dbReference>
<dbReference type="PANTHER" id="PTHR11070:SF23">
    <property type="entry name" value="RECBCD ENZYME SUBUNIT RECB"/>
    <property type="match status" value="1"/>
</dbReference>
<comment type="subunit">
    <text evidence="15">Heterotrimer of RecB, RecC and RecD. All subunits contribute to DNA-binding. Interacts with RecA.</text>
</comment>
<dbReference type="EC" id="3.1.11.5" evidence="15"/>
<comment type="catalytic activity">
    <reaction evidence="13 15">
        <text>Couples ATP hydrolysis with the unwinding of duplex DNA by translocating in the 3'-5' direction.</text>
        <dbReference type="EC" id="5.6.2.4"/>
    </reaction>
</comment>
<dbReference type="PROSITE" id="PS51198">
    <property type="entry name" value="UVRD_HELICASE_ATP_BIND"/>
    <property type="match status" value="1"/>
</dbReference>
<keyword evidence="12 15" id="KW-0413">Isomerase</keyword>
<feature type="binding site" evidence="15">
    <location>
        <position position="1102"/>
    </location>
    <ligand>
        <name>Mg(2+)</name>
        <dbReference type="ChEBI" id="CHEBI:18420"/>
    </ligand>
</feature>
<dbReference type="EC" id="5.6.2.4" evidence="15"/>
<comment type="catalytic activity">
    <reaction evidence="14 15">
        <text>ATP + H2O = ADP + phosphate + H(+)</text>
        <dbReference type="Rhea" id="RHEA:13065"/>
        <dbReference type="ChEBI" id="CHEBI:15377"/>
        <dbReference type="ChEBI" id="CHEBI:15378"/>
        <dbReference type="ChEBI" id="CHEBI:30616"/>
        <dbReference type="ChEBI" id="CHEBI:43474"/>
        <dbReference type="ChEBI" id="CHEBI:456216"/>
        <dbReference type="EC" id="5.6.2.4"/>
    </reaction>
</comment>
<reference evidence="19" key="1">
    <citation type="submission" date="2023-03" db="EMBL/GenBank/DDBJ databases">
        <authorList>
            <person name="Pearce D."/>
        </authorList>
    </citation>
    <scope>NUCLEOTIDE SEQUENCE</scope>
    <source>
        <strain evidence="19">Mc</strain>
    </source>
</reference>
<evidence type="ECO:0000256" key="13">
    <source>
        <dbReference type="ARBA" id="ARBA00034617"/>
    </source>
</evidence>
<evidence type="ECO:0000313" key="20">
    <source>
        <dbReference type="Proteomes" id="UP001158598"/>
    </source>
</evidence>
<evidence type="ECO:0000256" key="5">
    <source>
        <dbReference type="ARBA" id="ARBA00022801"/>
    </source>
</evidence>
<dbReference type="InterPro" id="IPR004586">
    <property type="entry name" value="RecB"/>
</dbReference>
<dbReference type="HAMAP" id="MF_01485">
    <property type="entry name" value="RecB"/>
    <property type="match status" value="1"/>
</dbReference>
<evidence type="ECO:0000313" key="19">
    <source>
        <dbReference type="EMBL" id="CAI8751539.1"/>
    </source>
</evidence>
<feature type="binding site" evidence="16">
    <location>
        <begin position="22"/>
        <end position="29"/>
    </location>
    <ligand>
        <name>ATP</name>
        <dbReference type="ChEBI" id="CHEBI:30616"/>
    </ligand>
</feature>
<feature type="region of interest" description="DNA-binding and helicase activity, interacts with RecC" evidence="15">
    <location>
        <begin position="1"/>
        <end position="898"/>
    </location>
</feature>
<evidence type="ECO:0000256" key="4">
    <source>
        <dbReference type="ARBA" id="ARBA00022763"/>
    </source>
</evidence>
<feature type="binding site" evidence="15">
    <location>
        <position position="980"/>
    </location>
    <ligand>
        <name>Mg(2+)</name>
        <dbReference type="ChEBI" id="CHEBI:18420"/>
    </ligand>
</feature>
<dbReference type="GO" id="GO:0000287">
    <property type="term" value="F:magnesium ion binding"/>
    <property type="evidence" value="ECO:0007669"/>
    <property type="project" value="UniProtKB-UniRule"/>
</dbReference>
<keyword evidence="7 15" id="KW-0269">Exonuclease</keyword>
<evidence type="ECO:0000259" key="17">
    <source>
        <dbReference type="PROSITE" id="PS51198"/>
    </source>
</evidence>
<dbReference type="AlphaFoldDB" id="A0AA35XSV5"/>
<organism evidence="19 20">
    <name type="scientific">Methylococcus capsulatus</name>
    <dbReference type="NCBI Taxonomy" id="414"/>
    <lineage>
        <taxon>Bacteria</taxon>
        <taxon>Pseudomonadati</taxon>
        <taxon>Pseudomonadota</taxon>
        <taxon>Gammaproteobacteria</taxon>
        <taxon>Methylococcales</taxon>
        <taxon>Methylococcaceae</taxon>
        <taxon>Methylococcus</taxon>
    </lineage>
</organism>
<dbReference type="NCBIfam" id="TIGR00609">
    <property type="entry name" value="recB"/>
    <property type="match status" value="1"/>
</dbReference>
<dbReference type="InterPro" id="IPR000212">
    <property type="entry name" value="DNA_helicase_UvrD/REP"/>
</dbReference>
<dbReference type="RefSeq" id="WP_017364895.1">
    <property type="nucleotide sequence ID" value="NZ_OX458332.1"/>
</dbReference>
<dbReference type="GO" id="GO:0005524">
    <property type="term" value="F:ATP binding"/>
    <property type="evidence" value="ECO:0007669"/>
    <property type="project" value="UniProtKB-UniRule"/>
</dbReference>
<evidence type="ECO:0000256" key="11">
    <source>
        <dbReference type="ARBA" id="ARBA00023204"/>
    </source>
</evidence>
<feature type="active site" description="For nuclease activity" evidence="15">
    <location>
        <position position="1102"/>
    </location>
</feature>
<dbReference type="Gene3D" id="3.40.50.300">
    <property type="entry name" value="P-loop containing nucleotide triphosphate hydrolases"/>
    <property type="match status" value="2"/>
</dbReference>
<evidence type="ECO:0000256" key="8">
    <source>
        <dbReference type="ARBA" id="ARBA00022840"/>
    </source>
</evidence>
<keyword evidence="10 15" id="KW-0238">DNA-binding</keyword>
<comment type="miscellaneous">
    <text evidence="15">In the RecBCD complex, RecB has a slow 3'-5' helicase, an exonuclease activity and loads RecA onto ssDNA, RecD has a fast 5'-3' helicase activity, while RecC stimulates the ATPase and processivity of the RecB helicase and contributes to recognition of the Chi site.</text>
</comment>
<evidence type="ECO:0000259" key="18">
    <source>
        <dbReference type="PROSITE" id="PS51217"/>
    </source>
</evidence>
<dbReference type="Gene3D" id="3.90.320.10">
    <property type="match status" value="1"/>
</dbReference>
<dbReference type="Proteomes" id="UP001158598">
    <property type="component" value="Chromosome"/>
</dbReference>
<dbReference type="InterPro" id="IPR027417">
    <property type="entry name" value="P-loop_NTPase"/>
</dbReference>
<dbReference type="SUPFAM" id="SSF52540">
    <property type="entry name" value="P-loop containing nucleoside triphosphate hydrolases"/>
    <property type="match status" value="1"/>
</dbReference>
<dbReference type="GO" id="GO:0008854">
    <property type="term" value="F:exodeoxyribonuclease V activity"/>
    <property type="evidence" value="ECO:0007669"/>
    <property type="project" value="UniProtKB-EC"/>
</dbReference>
<evidence type="ECO:0000256" key="10">
    <source>
        <dbReference type="ARBA" id="ARBA00023125"/>
    </source>
</evidence>
<name>A0AA35XSV5_METCP</name>
<dbReference type="CDD" id="cd22352">
    <property type="entry name" value="RecB_C-like"/>
    <property type="match status" value="1"/>
</dbReference>
<dbReference type="Gene3D" id="1.10.486.10">
    <property type="entry name" value="PCRA, domain 4"/>
    <property type="match status" value="1"/>
</dbReference>
<keyword evidence="3 15" id="KW-0547">Nucleotide-binding</keyword>
<evidence type="ECO:0000256" key="9">
    <source>
        <dbReference type="ARBA" id="ARBA00022842"/>
    </source>
</evidence>
<comment type="similarity">
    <text evidence="15">Belongs to the helicase family. UvrD subfamily.</text>
</comment>
<dbReference type="InterPro" id="IPR014017">
    <property type="entry name" value="DNA_helicase_UvrD-like_C"/>
</dbReference>
<keyword evidence="2 15" id="KW-0479">Metal-binding</keyword>
<evidence type="ECO:0000256" key="7">
    <source>
        <dbReference type="ARBA" id="ARBA00022839"/>
    </source>
</evidence>
<evidence type="ECO:0000256" key="16">
    <source>
        <dbReference type="PROSITE-ProRule" id="PRU00560"/>
    </source>
</evidence>
<evidence type="ECO:0000256" key="12">
    <source>
        <dbReference type="ARBA" id="ARBA00023235"/>
    </source>
</evidence>
<comment type="function">
    <text evidence="15">A helicase/nuclease that prepares dsDNA breaks (DSB) for recombinational DNA repair. Binds to DSBs and unwinds DNA via a highly rapid and processive ATP-dependent bidirectional helicase activity. Unwinds dsDNA until it encounters a Chi (crossover hotspot instigator) sequence from the 3' direction. Cuts ssDNA a few nucleotides 3' to the Chi site. The properties and activities of the enzyme are changed at Chi. The Chi-altered holoenzyme produces a long 3'-ssDNA overhang and facilitates RecA-binding to the ssDNA for homologous DNA recombination and repair. Holoenzyme degrades any linearized DNA that is unable to undergo homologous recombination. In the holoenzyme this subunit contributes ATPase, 3'-5' helicase, exonuclease activity and loads RecA onto ssDNA.</text>
</comment>
<evidence type="ECO:0000256" key="15">
    <source>
        <dbReference type="HAMAP-Rule" id="MF_01485"/>
    </source>
</evidence>
<keyword evidence="9 15" id="KW-0460">Magnesium</keyword>
<comment type="domain">
    <text evidence="15">The C-terminal domain has nuclease activity and interacts with RecD. It interacts with RecA, facilitating its loading onto ssDNA.</text>
</comment>
<evidence type="ECO:0000256" key="14">
    <source>
        <dbReference type="ARBA" id="ARBA00048988"/>
    </source>
</evidence>
<evidence type="ECO:0000256" key="2">
    <source>
        <dbReference type="ARBA" id="ARBA00022723"/>
    </source>
</evidence>
<dbReference type="Pfam" id="PF13361">
    <property type="entry name" value="UvrD_C"/>
    <property type="match status" value="1"/>
</dbReference>
<feature type="region of interest" description="Nuclease activity, interacts with RecD and RecA" evidence="15">
    <location>
        <begin position="923"/>
        <end position="1200"/>
    </location>
</feature>
<keyword evidence="5 15" id="KW-0378">Hydrolase</keyword>
<dbReference type="InterPro" id="IPR011335">
    <property type="entry name" value="Restrct_endonuc-II-like"/>
</dbReference>
<keyword evidence="1 15" id="KW-0540">Nuclease</keyword>
<feature type="binding site" evidence="15">
    <location>
        <position position="1089"/>
    </location>
    <ligand>
        <name>Mg(2+)</name>
        <dbReference type="ChEBI" id="CHEBI:18420"/>
    </ligand>
</feature>
<dbReference type="InterPro" id="IPR011604">
    <property type="entry name" value="PDDEXK-like_dom_sf"/>
</dbReference>